<feature type="domain" description="SMCHD1 ribosomal S5" evidence="2">
    <location>
        <begin position="381"/>
        <end position="527"/>
    </location>
</feature>
<dbReference type="PANTHER" id="PTHR22640">
    <property type="entry name" value="STRUCTURAL MAINTENANCE OF CHROMOSOMES FLEXIBLE HINGE DOMAIN-CONTAINING PROTEIN 1"/>
    <property type="match status" value="1"/>
</dbReference>
<keyword evidence="5" id="KW-1185">Reference proteome</keyword>
<evidence type="ECO:0000256" key="1">
    <source>
        <dbReference type="SAM" id="MobiDB-lite"/>
    </source>
</evidence>
<reference evidence="5" key="2">
    <citation type="submission" date="2012-11" db="EMBL/GenBank/DDBJ databases">
        <authorList>
            <person name="Kuo A."/>
            <person name="Curtis B.A."/>
            <person name="Tanifuji G."/>
            <person name="Burki F."/>
            <person name="Gruber A."/>
            <person name="Irimia M."/>
            <person name="Maruyama S."/>
            <person name="Arias M.C."/>
            <person name="Ball S.G."/>
            <person name="Gile G.H."/>
            <person name="Hirakawa Y."/>
            <person name="Hopkins J.F."/>
            <person name="Rensing S.A."/>
            <person name="Schmutz J."/>
            <person name="Symeonidi A."/>
            <person name="Elias M."/>
            <person name="Eveleigh R.J."/>
            <person name="Herman E.K."/>
            <person name="Klute M.J."/>
            <person name="Nakayama T."/>
            <person name="Obornik M."/>
            <person name="Reyes-Prieto A."/>
            <person name="Armbrust E.V."/>
            <person name="Aves S.J."/>
            <person name="Beiko R.G."/>
            <person name="Coutinho P."/>
            <person name="Dacks J.B."/>
            <person name="Durnford D.G."/>
            <person name="Fast N.M."/>
            <person name="Green B.R."/>
            <person name="Grisdale C."/>
            <person name="Hempe F."/>
            <person name="Henrissat B."/>
            <person name="Hoppner M.P."/>
            <person name="Ishida K.-I."/>
            <person name="Kim E."/>
            <person name="Koreny L."/>
            <person name="Kroth P.G."/>
            <person name="Liu Y."/>
            <person name="Malik S.-B."/>
            <person name="Maier U.G."/>
            <person name="McRose D."/>
            <person name="Mock T."/>
            <person name="Neilson J.A."/>
            <person name="Onodera N.T."/>
            <person name="Poole A.M."/>
            <person name="Pritham E.J."/>
            <person name="Richards T.A."/>
            <person name="Rocap G."/>
            <person name="Roy S.W."/>
            <person name="Sarai C."/>
            <person name="Schaack S."/>
            <person name="Shirato S."/>
            <person name="Slamovits C.H."/>
            <person name="Spencer D.F."/>
            <person name="Suzuki S."/>
            <person name="Worden A.Z."/>
            <person name="Zauner S."/>
            <person name="Barry K."/>
            <person name="Bell C."/>
            <person name="Bharti A.K."/>
            <person name="Crow J.A."/>
            <person name="Grimwood J."/>
            <person name="Kramer R."/>
            <person name="Lindquist E."/>
            <person name="Lucas S."/>
            <person name="Salamov A."/>
            <person name="McFadden G.I."/>
            <person name="Lane C.E."/>
            <person name="Keeling P.J."/>
            <person name="Gray M.W."/>
            <person name="Grigoriev I.V."/>
            <person name="Archibald J.M."/>
        </authorList>
    </citation>
    <scope>NUCLEOTIDE SEQUENCE</scope>
    <source>
        <strain evidence="5">CCMP2712</strain>
    </source>
</reference>
<dbReference type="InterPro" id="IPR038892">
    <property type="entry name" value="SMCHD1"/>
</dbReference>
<dbReference type="RefSeq" id="XP_005819329.1">
    <property type="nucleotide sequence ID" value="XM_005819272.1"/>
</dbReference>
<dbReference type="PaxDb" id="55529-EKX32349"/>
<dbReference type="EMBL" id="JH993195">
    <property type="protein sequence ID" value="EKX32349.1"/>
    <property type="molecule type" value="Genomic_DNA"/>
</dbReference>
<dbReference type="Pfam" id="PF22899">
    <property type="entry name" value="SMCHD1_S5"/>
    <property type="match status" value="1"/>
</dbReference>
<feature type="compositionally biased region" description="Basic and acidic residues" evidence="1">
    <location>
        <begin position="2100"/>
        <end position="2112"/>
    </location>
</feature>
<evidence type="ECO:0000259" key="2">
    <source>
        <dbReference type="Pfam" id="PF22899"/>
    </source>
</evidence>
<organism evidence="3">
    <name type="scientific">Guillardia theta (strain CCMP2712)</name>
    <name type="common">Cryptophyte</name>
    <dbReference type="NCBI Taxonomy" id="905079"/>
    <lineage>
        <taxon>Eukaryota</taxon>
        <taxon>Cryptophyceae</taxon>
        <taxon>Pyrenomonadales</taxon>
        <taxon>Geminigeraceae</taxon>
        <taxon>Guillardia</taxon>
    </lineage>
</organism>
<dbReference type="PANTHER" id="PTHR22640:SF2">
    <property type="entry name" value="STRUCTURAL MAINTENANCE OF CHROMOSOMES FLEXIBLE HINGE DOMAIN-CONTAINING PROTEIN 1"/>
    <property type="match status" value="1"/>
</dbReference>
<dbReference type="HOGENOM" id="CLU_231817_0_0_1"/>
<sequence>MAAEIVVYVDECILQENRQGEQPSRNVISFSHDDMKAFGAKVMQRQRDWIRNMRVQLGHLQWAMQAAAAESNLGTLADNVKFQCSSIIDTTPKKNRTIESMIANASFLIAIGEIFDNCIQYVLLNTEVDVRKIQCKLNLDEGTLVIEDNGVGCADPKEMLVIGSGQDSSNGSYNPHCASLKRYLCGTFCRYGWGSKVACNALGERYVISSKTRNSVVVRMVEEFKKTAWQAVEKVRSCDTHELAGSSFCKIEIEGFKNHFFAGSDRPFSQESFDVCLRNLLGIYFMYLGREKTGAKRFAEKVSMEAGQSCLMSPTEPLIGTIASALQGDMDSLKQMMRSYTSVENSNYSQIDVSFSVIYQEIERSYNLVDLDCCLNTVLGDQAKDCFPIYLRIEDEEDPECPIIVTGAVFYFPYVNHENTVPRVDKLHKHPCTENRHFMTFWMGRWLPYEEYVPEFMKRPDKALSPSQPPKRCFERTFGLLFVDRGIEPDGSKTKLDKGKKMFKKMDEAFALEDRKKAFESWVKECHLAHDEEVYFVGNDPKYLHELKMSEHNKITLCKVKYQAGDFVELFMETRQGPKTVGQIVRFLQEDHFSKNKPRGEVELRILDFKNKMNDVKSFKLSSYFLRKLTDAEWEEYKKKNDEQIIRTISIELQQPVQASRSIRFPRLVYKNSQGAVIMTYHPKIRATLKALSSGQEKTFEISQHAWPPHIVDSLTVADSYTLTLEPHHTEIPFDCQPKTFCVVPGEMSKISSVSGISNDSVEIGKKITITFCLQDSFNNLIDVKAVSPEVDIIFNQNQSLPFKLKFVENSVEIYDLRITCKVGKHNLSIRARDRRNGIPISSDFSITATHGAPFAIHTETDWTEHVNYSNHPPVNVTLKDVSGNLCERREGRLVVTSPDLLFANNTHWESVEVRKGICCLASSCTSSLFSCARAMEDPSVVTHDDMVRFEEILQQQSTPVAAVHMVHGFFQVGDCVVLDTEQELAVGDPRKTRPKCSFLATIQSIFKVEGMEKVGICVRYFSDERQDPRLLTLTERFQNLDPIAITSRCFVFHDSLRNTLDPASLCDNVYFCDSDEFPKTLRSNVDLLYEFEGSLLHRRLSVPLIVSRSPRRFTLSRSEMDLPCRNSKVDIKVRHGDLISDFLLVATDEANQPCVGTVTAMSDLKVETSWSTAGPQFYRTAVERACQLPPLLVQASQQHSISVFSCQAEAPSSSQAERRLFHYDVNVEVLAGDPHTLTIISVSKNSKATGNKTLKGVKAGESYVLEAKILDKNGHEIVPLQNQRLDERISFTFEQDEQPAVNISLYDDYNAVLQGRDACGNITILGSKLRVKNWRIYGRPGKGSLKLGMSLHVSEGTRSQKTFVLHPAGYELELEPGDCNAILCINPESQEGLDVTCPSMADYECDLRFYVADSSGNNLSSRWQHDLDLQVHNQRVKLEKLTDAQHGEVYRLSKIPPLPSGNYYPHIVSKRIKSFTFNITVNARNSVTRVSVTFEQDEKHLEVMSNDQMMVAKFAAKVQLHTEDGNHLDDLDTDMPHVKLYSHGQTIPYVPTCFKDNCLELTFTRSQLGPHEISVEFTDTRSSYDENKVSCDGRVVVKPGPVEQLNLRYSKAEGDELLWNFDVTAWDREANSTSFHQRSDWQACVLPCLDQEDNFKLEASQVTLDAQTPSRDSSFRLVPLTHPARETSASKISFKISTNVELLRSISEIPVSALLPAPSASAMVDDTESSCPLDEGGRSPSVKQEQEAAASVLDSRVKETQRLRRRLAEERQTISNSISQLPQKARVCQPIKEIWVEIKDREDNKLLKSDCNRFGNSCNVLRDVFEQRLKAIEDMYSQLRYPECSHRVKIPKKADVLGCVASLFVVDDPRAADIQIAISTAFGDELNCVLLTKTSRGTSSQMEQIRTSSGFSVVKVMTLSELDRLPDAAIPLDEPDLSPDGAYGRASQFVVPAPPRKEKEETRGMLRRFARHFFGKLILFERSEEAGSYFESSVQEGEMVVGLDKPTEVRVWDGSLAVGGRELQTRVGVVDKMRSNQYCQVKGQRAQLERIQGQLKDIIASCDKIEEDEGRLQELGMTTPERRGGEGSTADMMSGEATLLRKREDGQEQRGRRVKPRRL</sequence>
<dbReference type="KEGG" id="gtt:GUITHDRAFT_121490"/>
<reference evidence="4" key="3">
    <citation type="submission" date="2016-03" db="UniProtKB">
        <authorList>
            <consortium name="EnsemblProtists"/>
        </authorList>
    </citation>
    <scope>IDENTIFICATION</scope>
</reference>
<evidence type="ECO:0000313" key="3">
    <source>
        <dbReference type="EMBL" id="EKX32349.1"/>
    </source>
</evidence>
<dbReference type="EnsemblProtists" id="EKX32349">
    <property type="protein sequence ID" value="EKX32349"/>
    <property type="gene ID" value="GUITHDRAFT_121490"/>
</dbReference>
<feature type="region of interest" description="Disordered" evidence="1">
    <location>
        <begin position="1725"/>
        <end position="1746"/>
    </location>
</feature>
<feature type="region of interest" description="Disordered" evidence="1">
    <location>
        <begin position="2076"/>
        <end position="2120"/>
    </location>
</feature>
<dbReference type="GeneID" id="17289079"/>
<accession>L1I8Y8</accession>
<proteinExistence type="predicted"/>
<evidence type="ECO:0000313" key="5">
    <source>
        <dbReference type="Proteomes" id="UP000011087"/>
    </source>
</evidence>
<dbReference type="Proteomes" id="UP000011087">
    <property type="component" value="Unassembled WGS sequence"/>
</dbReference>
<protein>
    <recommendedName>
        <fullName evidence="2">SMCHD1 ribosomal S5 domain-containing protein</fullName>
    </recommendedName>
</protein>
<dbReference type="InterPro" id="IPR055109">
    <property type="entry name" value="SMCHD1_S5"/>
</dbReference>
<dbReference type="GO" id="GO:0006302">
    <property type="term" value="P:double-strand break repair"/>
    <property type="evidence" value="ECO:0007669"/>
    <property type="project" value="InterPro"/>
</dbReference>
<reference evidence="3 5" key="1">
    <citation type="journal article" date="2012" name="Nature">
        <title>Algal genomes reveal evolutionary mosaicism and the fate of nucleomorphs.</title>
        <authorList>
            <consortium name="DOE Joint Genome Institute"/>
            <person name="Curtis B.A."/>
            <person name="Tanifuji G."/>
            <person name="Burki F."/>
            <person name="Gruber A."/>
            <person name="Irimia M."/>
            <person name="Maruyama S."/>
            <person name="Arias M.C."/>
            <person name="Ball S.G."/>
            <person name="Gile G.H."/>
            <person name="Hirakawa Y."/>
            <person name="Hopkins J.F."/>
            <person name="Kuo A."/>
            <person name="Rensing S.A."/>
            <person name="Schmutz J."/>
            <person name="Symeonidi A."/>
            <person name="Elias M."/>
            <person name="Eveleigh R.J."/>
            <person name="Herman E.K."/>
            <person name="Klute M.J."/>
            <person name="Nakayama T."/>
            <person name="Obornik M."/>
            <person name="Reyes-Prieto A."/>
            <person name="Armbrust E.V."/>
            <person name="Aves S.J."/>
            <person name="Beiko R.G."/>
            <person name="Coutinho P."/>
            <person name="Dacks J.B."/>
            <person name="Durnford D.G."/>
            <person name="Fast N.M."/>
            <person name="Green B.R."/>
            <person name="Grisdale C.J."/>
            <person name="Hempel F."/>
            <person name="Henrissat B."/>
            <person name="Hoppner M.P."/>
            <person name="Ishida K."/>
            <person name="Kim E."/>
            <person name="Koreny L."/>
            <person name="Kroth P.G."/>
            <person name="Liu Y."/>
            <person name="Malik S.B."/>
            <person name="Maier U.G."/>
            <person name="McRose D."/>
            <person name="Mock T."/>
            <person name="Neilson J.A."/>
            <person name="Onodera N.T."/>
            <person name="Poole A.M."/>
            <person name="Pritham E.J."/>
            <person name="Richards T.A."/>
            <person name="Rocap G."/>
            <person name="Roy S.W."/>
            <person name="Sarai C."/>
            <person name="Schaack S."/>
            <person name="Shirato S."/>
            <person name="Slamovits C.H."/>
            <person name="Spencer D.F."/>
            <person name="Suzuki S."/>
            <person name="Worden A.Z."/>
            <person name="Zauner S."/>
            <person name="Barry K."/>
            <person name="Bell C."/>
            <person name="Bharti A.K."/>
            <person name="Crow J.A."/>
            <person name="Grimwood J."/>
            <person name="Kramer R."/>
            <person name="Lindquist E."/>
            <person name="Lucas S."/>
            <person name="Salamov A."/>
            <person name="McFadden G.I."/>
            <person name="Lane C.E."/>
            <person name="Keeling P.J."/>
            <person name="Gray M.W."/>
            <person name="Grigoriev I.V."/>
            <person name="Archibald J.M."/>
        </authorList>
    </citation>
    <scope>NUCLEOTIDE SEQUENCE</scope>
    <source>
        <strain evidence="3 5">CCMP2712</strain>
    </source>
</reference>
<gene>
    <name evidence="3" type="ORF">GUITHDRAFT_121490</name>
</gene>
<evidence type="ECO:0000313" key="4">
    <source>
        <dbReference type="EnsemblProtists" id="EKX32349"/>
    </source>
</evidence>
<name>L1I8Y8_GUITC</name>
<dbReference type="OrthoDB" id="10036779at2759"/>